<dbReference type="OrthoDB" id="242217at2157"/>
<feature type="transmembrane region" description="Helical" evidence="3">
    <location>
        <begin position="265"/>
        <end position="284"/>
    </location>
</feature>
<gene>
    <name evidence="5" type="ORF">SAMN04488065_0300</name>
</gene>
<keyword evidence="6" id="KW-1185">Reference proteome</keyword>
<evidence type="ECO:0000313" key="5">
    <source>
        <dbReference type="EMBL" id="SDZ78622.1"/>
    </source>
</evidence>
<accession>A0A1H3VWY6</accession>
<name>A0A1H3VWY6_9EURY</name>
<feature type="domain" description="DUF4349" evidence="4">
    <location>
        <begin position="66"/>
        <end position="277"/>
    </location>
</feature>
<dbReference type="STRING" id="555874.SAMN04488065_0300"/>
<keyword evidence="3" id="KW-0472">Membrane</keyword>
<feature type="compositionally biased region" description="Low complexity" evidence="2">
    <location>
        <begin position="26"/>
        <end position="37"/>
    </location>
</feature>
<dbReference type="InterPro" id="IPR025645">
    <property type="entry name" value="DUF4349"/>
</dbReference>
<evidence type="ECO:0000256" key="2">
    <source>
        <dbReference type="SAM" id="MobiDB-lite"/>
    </source>
</evidence>
<dbReference type="Proteomes" id="UP000236755">
    <property type="component" value="Unassembled WGS sequence"/>
</dbReference>
<feature type="coiled-coil region" evidence="1">
    <location>
        <begin position="148"/>
        <end position="212"/>
    </location>
</feature>
<keyword evidence="3" id="KW-1133">Transmembrane helix</keyword>
<dbReference type="AlphaFoldDB" id="A0A1H3VWY6"/>
<dbReference type="Pfam" id="PF14257">
    <property type="entry name" value="DUF4349"/>
    <property type="match status" value="1"/>
</dbReference>
<evidence type="ECO:0000313" key="6">
    <source>
        <dbReference type="Proteomes" id="UP000236755"/>
    </source>
</evidence>
<dbReference type="RefSeq" id="WP_092630362.1">
    <property type="nucleotide sequence ID" value="NZ_FNQT01000001.1"/>
</dbReference>
<evidence type="ECO:0000259" key="4">
    <source>
        <dbReference type="Pfam" id="PF14257"/>
    </source>
</evidence>
<keyword evidence="3" id="KW-0812">Transmembrane</keyword>
<organism evidence="5 6">
    <name type="scientific">Haloplanus vescus</name>
    <dbReference type="NCBI Taxonomy" id="555874"/>
    <lineage>
        <taxon>Archaea</taxon>
        <taxon>Methanobacteriati</taxon>
        <taxon>Methanobacteriota</taxon>
        <taxon>Stenosarchaea group</taxon>
        <taxon>Halobacteria</taxon>
        <taxon>Halobacteriales</taxon>
        <taxon>Haloferacaceae</taxon>
        <taxon>Haloplanus</taxon>
    </lineage>
</organism>
<reference evidence="5 6" key="1">
    <citation type="submission" date="2016-10" db="EMBL/GenBank/DDBJ databases">
        <authorList>
            <person name="de Groot N.N."/>
        </authorList>
    </citation>
    <scope>NUCLEOTIDE SEQUENCE [LARGE SCALE GENOMIC DNA]</scope>
    <source>
        <strain evidence="5 6">CGMCC 1.8712</strain>
    </source>
</reference>
<evidence type="ECO:0000256" key="1">
    <source>
        <dbReference type="SAM" id="Coils"/>
    </source>
</evidence>
<feature type="region of interest" description="Disordered" evidence="2">
    <location>
        <begin position="26"/>
        <end position="62"/>
    </location>
</feature>
<dbReference type="PROSITE" id="PS51257">
    <property type="entry name" value="PROKAR_LIPOPROTEIN"/>
    <property type="match status" value="1"/>
</dbReference>
<evidence type="ECO:0000256" key="3">
    <source>
        <dbReference type="SAM" id="Phobius"/>
    </source>
</evidence>
<keyword evidence="1" id="KW-0175">Coiled coil</keyword>
<feature type="compositionally biased region" description="Low complexity" evidence="2">
    <location>
        <begin position="48"/>
        <end position="59"/>
    </location>
</feature>
<protein>
    <recommendedName>
        <fullName evidence="4">DUF4349 domain-containing protein</fullName>
    </recommendedName>
</protein>
<dbReference type="EMBL" id="FNQT01000001">
    <property type="protein sequence ID" value="SDZ78622.1"/>
    <property type="molecule type" value="Genomic_DNA"/>
</dbReference>
<proteinExistence type="predicted"/>
<sequence length="297" mass="31762">MNRSRTVVAMLAVLVVLAGCGGSAGSAVSGGDSDVSMTVQESGGGSGSAEDGATAGDTTQNVADGRSIIRTGEVRIRVDDYESSRSNLTAAVEARGGYVADTTQQVHDSDGASWSSGQVVLRVPADNFSRTMTLVEREGTVLESRTSTQDVTDQVVDLQARLDNLRAQRDRLRQLYQNANDTEDVLAVEKRLSEVQTEIEQTEAQLQNLQRRVAYSTITVEMVEPRPDRPAPDHWYDTPVVAAFLESVHGVGVVLRATVVAGAYVAPYLLVFLTPFAVAGGLVYRYRKRLPGGGGGE</sequence>